<evidence type="ECO:0008006" key="3">
    <source>
        <dbReference type="Google" id="ProtNLM"/>
    </source>
</evidence>
<protein>
    <recommendedName>
        <fullName evidence="3">DUF2716 domain-containing protein</fullName>
    </recommendedName>
</protein>
<accession>A0A7X0C735</accession>
<dbReference type="EMBL" id="JACHJB010000002">
    <property type="protein sequence ID" value="MBB6349735.1"/>
    <property type="molecule type" value="Genomic_DNA"/>
</dbReference>
<proteinExistence type="predicted"/>
<dbReference type="Proteomes" id="UP000583800">
    <property type="component" value="Unassembled WGS sequence"/>
</dbReference>
<dbReference type="AlphaFoldDB" id="A0A7X0C735"/>
<reference evidence="1 2" key="1">
    <citation type="submission" date="2020-08" db="EMBL/GenBank/DDBJ databases">
        <title>Sequencing the genomes of 1000 actinobacteria strains.</title>
        <authorList>
            <person name="Klenk H.-P."/>
        </authorList>
    </citation>
    <scope>NUCLEOTIDE SEQUENCE [LARGE SCALE GENOMIC DNA]</scope>
    <source>
        <strain evidence="1 2">DSM 45913</strain>
    </source>
</reference>
<name>A0A7X0C735_9ACTN</name>
<dbReference type="Pfam" id="PF10898">
    <property type="entry name" value="DUF2716"/>
    <property type="match status" value="1"/>
</dbReference>
<comment type="caution">
    <text evidence="1">The sequence shown here is derived from an EMBL/GenBank/DDBJ whole genome shotgun (WGS) entry which is preliminary data.</text>
</comment>
<keyword evidence="2" id="KW-1185">Reference proteome</keyword>
<dbReference type="RefSeq" id="WP_185087262.1">
    <property type="nucleotide sequence ID" value="NZ_JACHJB010000002.1"/>
</dbReference>
<organism evidence="1 2">
    <name type="scientific">Nonomuraea muscovyensis</name>
    <dbReference type="NCBI Taxonomy" id="1124761"/>
    <lineage>
        <taxon>Bacteria</taxon>
        <taxon>Bacillati</taxon>
        <taxon>Actinomycetota</taxon>
        <taxon>Actinomycetes</taxon>
        <taxon>Streptosporangiales</taxon>
        <taxon>Streptosporangiaceae</taxon>
        <taxon>Nonomuraea</taxon>
    </lineage>
</organism>
<evidence type="ECO:0000313" key="2">
    <source>
        <dbReference type="Proteomes" id="UP000583800"/>
    </source>
</evidence>
<sequence length="272" mass="30544">MEILLLEYDGRILDAVWIERVGGTDFAAIGGITGPRRELLQAAAAWAEWRGVRQVFRHRTPRHLVAEAPGSLVPAYAATGFHAIAQVSTYRWAPAGEPARDRPAKQLLSDPEHDKIWKRFETRFEVTYETAARGITEPPASATWHLDAVEHPDDPLLAEVETIIERGLRASARPGDRLYRLKWYVSGSRIDPTRVGGPGQPRWTSYAYLVDEHVIQVTEDLRMGTFGNWWEASLCVFGQELLTHVDEELTELLGTVLRRGGRPVGNVWSFGP</sequence>
<gene>
    <name evidence="1" type="ORF">FHU36_006280</name>
</gene>
<evidence type="ECO:0000313" key="1">
    <source>
        <dbReference type="EMBL" id="MBB6349735.1"/>
    </source>
</evidence>
<dbReference type="InterPro" id="IPR020323">
    <property type="entry name" value="DUF2716"/>
</dbReference>